<keyword evidence="2" id="KW-1185">Reference proteome</keyword>
<evidence type="ECO:0000313" key="2">
    <source>
        <dbReference type="Proteomes" id="UP000027093"/>
    </source>
</evidence>
<dbReference type="RefSeq" id="WP_075053818.1">
    <property type="nucleotide sequence ID" value="NZ_CP007536.1"/>
</dbReference>
<accession>A0A060HN47</accession>
<dbReference type="STRING" id="926571.NVIE_004530"/>
<gene>
    <name evidence="1" type="ORF">NVIE_004530</name>
</gene>
<dbReference type="AlphaFoldDB" id="A0A060HN47"/>
<evidence type="ECO:0000313" key="1">
    <source>
        <dbReference type="EMBL" id="AIC14647.1"/>
    </source>
</evidence>
<dbReference type="GeneID" id="74945714"/>
<dbReference type="HOGENOM" id="CLU_815348_0_0_2"/>
<dbReference type="OrthoDB" id="378348at2157"/>
<dbReference type="EMBL" id="CP007536">
    <property type="protein sequence ID" value="AIC14647.1"/>
    <property type="molecule type" value="Genomic_DNA"/>
</dbReference>
<proteinExistence type="predicted"/>
<name>A0A060HN47_9ARCH</name>
<protein>
    <submittedName>
        <fullName evidence="1">Uncharacterized protein</fullName>
    </submittedName>
</protein>
<reference evidence="1 2" key="1">
    <citation type="journal article" date="2014" name="Int. J. Syst. Evol. Microbiol.">
        <title>Nitrososphaera viennensis gen. nov., sp. nov., an aerobic and mesophilic, ammonia-oxidizing archaeon from soil and a member of the archaeal phylum Thaumarchaeota.</title>
        <authorList>
            <person name="Stieglmeier M."/>
            <person name="Klingl A."/>
            <person name="Alves R.J."/>
            <person name="Rittmann S.K."/>
            <person name="Melcher M."/>
            <person name="Leisch N."/>
            <person name="Schleper C."/>
        </authorList>
    </citation>
    <scope>NUCLEOTIDE SEQUENCE [LARGE SCALE GENOMIC DNA]</scope>
    <source>
        <strain evidence="1">EN76</strain>
    </source>
</reference>
<dbReference type="KEGG" id="nvn:NVIE_004530"/>
<sequence length="343" mass="37161">MTLVLVHPSPQTGAKELAKALQRFGAARVEEGIVVLETDRAQEIAGMFGVAKVSIAIECESQFSAISKAIAEVGRRTVLQGQSFFVKVYLSKDRNFAARDLEFSATGALAAELAGVASPAKSEREASIATIIAAYAGRRRAFVSLKEYEGAGGALAGSLGSASCAITGPLSLASCIAACRAGFFLPELLLLYSDEDDLCRNAKLARSLAEKTRVESQKIAIAKVPVVHAKDGRTKMLQLDLAAARTLARVESSKNVVLPLSLATHPQWFIEMAMKEIHDAGKFPLVPLMFSEMDCTKEEEKEARGVTRQEFVKLKKTRLEGKKPRRIRLEVGPNYLHDIIDSI</sequence>
<dbReference type="Proteomes" id="UP000027093">
    <property type="component" value="Chromosome"/>
</dbReference>
<organism evidence="1 2">
    <name type="scientific">Nitrososphaera viennensis EN76</name>
    <dbReference type="NCBI Taxonomy" id="926571"/>
    <lineage>
        <taxon>Archaea</taxon>
        <taxon>Nitrososphaerota</taxon>
        <taxon>Nitrososphaeria</taxon>
        <taxon>Nitrososphaerales</taxon>
        <taxon>Nitrososphaeraceae</taxon>
        <taxon>Nitrososphaera</taxon>
    </lineage>
</organism>